<dbReference type="SUPFAM" id="SSF53137">
    <property type="entry name" value="Translational machinery components"/>
    <property type="match status" value="1"/>
</dbReference>
<proteinExistence type="predicted"/>
<dbReference type="EMBL" id="JAJTWU010000017">
    <property type="protein sequence ID" value="MCE4558121.1"/>
    <property type="molecule type" value="Genomic_DNA"/>
</dbReference>
<evidence type="ECO:0000313" key="1">
    <source>
        <dbReference type="EMBL" id="MCE4558121.1"/>
    </source>
</evidence>
<dbReference type="RefSeq" id="WP_233375554.1">
    <property type="nucleotide sequence ID" value="NZ_JAJTWU010000017.1"/>
</dbReference>
<dbReference type="Proteomes" id="UP001200741">
    <property type="component" value="Unassembled WGS sequence"/>
</dbReference>
<name>A0ABS8Y4A6_9BURK</name>
<evidence type="ECO:0000313" key="2">
    <source>
        <dbReference type="Proteomes" id="UP001200741"/>
    </source>
</evidence>
<accession>A0ABS8Y4A6</accession>
<sequence length="122" mass="13800">MFHAVIHLDHHHAEVLHFDEHQVHAARIEPHDRRSHGHADHPEHALFEAVCQAVQDTPEVLVTGSHVVIHQLKHYVEAHRPKLAPHIADYRPAAPLSQGQLLALARQFFVSYDRMAGVPTPT</sequence>
<keyword evidence="2" id="KW-1185">Reference proteome</keyword>
<protein>
    <recommendedName>
        <fullName evidence="3">Translational machinery protein</fullName>
    </recommendedName>
</protein>
<reference evidence="1 2" key="1">
    <citation type="submission" date="2021-12" db="EMBL/GenBank/DDBJ databases">
        <title>Genome seq of P8.</title>
        <authorList>
            <person name="Seo T."/>
        </authorList>
    </citation>
    <scope>NUCLEOTIDE SEQUENCE [LARGE SCALE GENOMIC DNA]</scope>
    <source>
        <strain evidence="1 2">P8</strain>
    </source>
</reference>
<gene>
    <name evidence="1" type="ORF">LXT13_27425</name>
</gene>
<organism evidence="1 2">
    <name type="scientific">Pelomonas cellulosilytica</name>
    <dbReference type="NCBI Taxonomy" id="2906762"/>
    <lineage>
        <taxon>Bacteria</taxon>
        <taxon>Pseudomonadati</taxon>
        <taxon>Pseudomonadota</taxon>
        <taxon>Betaproteobacteria</taxon>
        <taxon>Burkholderiales</taxon>
        <taxon>Sphaerotilaceae</taxon>
        <taxon>Roseateles</taxon>
    </lineage>
</organism>
<evidence type="ECO:0008006" key="3">
    <source>
        <dbReference type="Google" id="ProtNLM"/>
    </source>
</evidence>
<comment type="caution">
    <text evidence="1">The sequence shown here is derived from an EMBL/GenBank/DDBJ whole genome shotgun (WGS) entry which is preliminary data.</text>
</comment>